<dbReference type="GeneID" id="300100535"/>
<protein>
    <recommendedName>
        <fullName evidence="4">Lipoprotein</fullName>
    </recommendedName>
</protein>
<keyword evidence="3" id="KW-1185">Reference proteome</keyword>
<dbReference type="STRING" id="73044.GCA_000725795_05076"/>
<sequence>MAGCGTRRAAGTALMVALGIAVTGCSDGNSPSGQASKAASAASSLASRASGTVASATAEARRKLDQVKGGVDAKKDVSVGNVTTGMDGVPTAEVSAKNTTGEKKSFTVQVNFRDGKGDLQDTVIVNIDDVAAGATGRATARSHRELSGDIRVDVGTALRH</sequence>
<dbReference type="RefSeq" id="WP_031183169.1">
    <property type="nucleotide sequence ID" value="NZ_CP032229.1"/>
</dbReference>
<dbReference type="PROSITE" id="PS51257">
    <property type="entry name" value="PROKAR_LIPOPROTEIN"/>
    <property type="match status" value="1"/>
</dbReference>
<dbReference type="EMBL" id="CP032229">
    <property type="protein sequence ID" value="QBJ91743.1"/>
    <property type="molecule type" value="Genomic_DNA"/>
</dbReference>
<name>A0A4P6TY20_STRSO</name>
<accession>A0A4P6TY20</accession>
<proteinExistence type="predicted"/>
<feature type="region of interest" description="Disordered" evidence="1">
    <location>
        <begin position="78"/>
        <end position="97"/>
    </location>
</feature>
<dbReference type="AlphaFoldDB" id="A0A4P6TY20"/>
<evidence type="ECO:0000313" key="2">
    <source>
        <dbReference type="EMBL" id="QBJ91743.1"/>
    </source>
</evidence>
<organism evidence="2 3">
    <name type="scientific">Streptomyces seoulensis</name>
    <dbReference type="NCBI Taxonomy" id="73044"/>
    <lineage>
        <taxon>Bacteria</taxon>
        <taxon>Bacillati</taxon>
        <taxon>Actinomycetota</taxon>
        <taxon>Actinomycetes</taxon>
        <taxon>Kitasatosporales</taxon>
        <taxon>Streptomycetaceae</taxon>
        <taxon>Streptomyces</taxon>
    </lineage>
</organism>
<dbReference type="OrthoDB" id="3874071at2"/>
<reference evidence="2 3" key="1">
    <citation type="submission" date="2018-08" db="EMBL/GenBank/DDBJ databases">
        <title>The complete genome sequence of Streptomyces seoulensis, a pioneer strain for nickel superoxide dismutase discovery.</title>
        <authorList>
            <person name="Shin J."/>
            <person name="Lee J.-S."/>
            <person name="Lee E.-J."/>
            <person name="Youn H.-D."/>
        </authorList>
    </citation>
    <scope>NUCLEOTIDE SEQUENCE [LARGE SCALE GENOMIC DNA]</scope>
    <source>
        <strain evidence="2 3">KCTC 9819</strain>
    </source>
</reference>
<feature type="compositionally biased region" description="Basic and acidic residues" evidence="1">
    <location>
        <begin position="59"/>
        <end position="71"/>
    </location>
</feature>
<dbReference type="Proteomes" id="UP000292547">
    <property type="component" value="Chromosome"/>
</dbReference>
<dbReference type="KEGG" id="sseo:D0Z67_16605"/>
<evidence type="ECO:0000256" key="1">
    <source>
        <dbReference type="SAM" id="MobiDB-lite"/>
    </source>
</evidence>
<evidence type="ECO:0000313" key="3">
    <source>
        <dbReference type="Proteomes" id="UP000292547"/>
    </source>
</evidence>
<feature type="compositionally biased region" description="Low complexity" evidence="1">
    <location>
        <begin position="30"/>
        <end position="50"/>
    </location>
</feature>
<evidence type="ECO:0008006" key="4">
    <source>
        <dbReference type="Google" id="ProtNLM"/>
    </source>
</evidence>
<feature type="region of interest" description="Disordered" evidence="1">
    <location>
        <begin position="29"/>
        <end position="71"/>
    </location>
</feature>
<gene>
    <name evidence="2" type="ORF">D0Z67_16605</name>
</gene>